<dbReference type="EMBL" id="LXQA010213038">
    <property type="protein sequence ID" value="MCI34368.1"/>
    <property type="molecule type" value="Genomic_DNA"/>
</dbReference>
<dbReference type="PANTHER" id="PTHR11439">
    <property type="entry name" value="GAG-POL-RELATED RETROTRANSPOSON"/>
    <property type="match status" value="1"/>
</dbReference>
<accession>A0A392RCK3</accession>
<dbReference type="PANTHER" id="PTHR11439:SF483">
    <property type="entry name" value="PEPTIDE SYNTHASE GLIP-LIKE, PUTATIVE (AFU_ORTHOLOGUE AFUA_3G12920)-RELATED"/>
    <property type="match status" value="1"/>
</dbReference>
<sequence>MFKLMIGSLRYLCNSRPDICYAVGAISRFMNSPKKSHLIAAKRVLRYVKGTIKYGLLFPTHSGEAQMELIGYTDSDWCGDKVDRRSTSGYVCMLNDTTVCWSSKKQPVTALSSCEAEY</sequence>
<feature type="non-terminal residue" evidence="1">
    <location>
        <position position="118"/>
    </location>
</feature>
<proteinExistence type="predicted"/>
<comment type="caution">
    <text evidence="1">The sequence shown here is derived from an EMBL/GenBank/DDBJ whole genome shotgun (WGS) entry which is preliminary data.</text>
</comment>
<keyword evidence="2" id="KW-1185">Reference proteome</keyword>
<evidence type="ECO:0000313" key="1">
    <source>
        <dbReference type="EMBL" id="MCI34368.1"/>
    </source>
</evidence>
<dbReference type="Proteomes" id="UP000265520">
    <property type="component" value="Unassembled WGS sequence"/>
</dbReference>
<reference evidence="1 2" key="1">
    <citation type="journal article" date="2018" name="Front. Plant Sci.">
        <title>Red Clover (Trifolium pratense) and Zigzag Clover (T. medium) - A Picture of Genomic Similarities and Differences.</title>
        <authorList>
            <person name="Dluhosova J."/>
            <person name="Istvanek J."/>
            <person name="Nedelnik J."/>
            <person name="Repkova J."/>
        </authorList>
    </citation>
    <scope>NUCLEOTIDE SEQUENCE [LARGE SCALE GENOMIC DNA]</scope>
    <source>
        <strain evidence="2">cv. 10/8</strain>
        <tissue evidence="1">Leaf</tissue>
    </source>
</reference>
<evidence type="ECO:0000313" key="2">
    <source>
        <dbReference type="Proteomes" id="UP000265520"/>
    </source>
</evidence>
<name>A0A392RCK3_9FABA</name>
<organism evidence="1 2">
    <name type="scientific">Trifolium medium</name>
    <dbReference type="NCBI Taxonomy" id="97028"/>
    <lineage>
        <taxon>Eukaryota</taxon>
        <taxon>Viridiplantae</taxon>
        <taxon>Streptophyta</taxon>
        <taxon>Embryophyta</taxon>
        <taxon>Tracheophyta</taxon>
        <taxon>Spermatophyta</taxon>
        <taxon>Magnoliopsida</taxon>
        <taxon>eudicotyledons</taxon>
        <taxon>Gunneridae</taxon>
        <taxon>Pentapetalae</taxon>
        <taxon>rosids</taxon>
        <taxon>fabids</taxon>
        <taxon>Fabales</taxon>
        <taxon>Fabaceae</taxon>
        <taxon>Papilionoideae</taxon>
        <taxon>50 kb inversion clade</taxon>
        <taxon>NPAAA clade</taxon>
        <taxon>Hologalegina</taxon>
        <taxon>IRL clade</taxon>
        <taxon>Trifolieae</taxon>
        <taxon>Trifolium</taxon>
    </lineage>
</organism>
<dbReference type="CDD" id="cd09272">
    <property type="entry name" value="RNase_HI_RT_Ty1"/>
    <property type="match status" value="1"/>
</dbReference>
<dbReference type="AlphaFoldDB" id="A0A392RCK3"/>
<protein>
    <submittedName>
        <fullName evidence="1">Copia-type polyprotein</fullName>
    </submittedName>
</protein>